<dbReference type="KEGG" id="ibu:IB211_01921c"/>
<keyword evidence="2" id="KW-1185">Reference proteome</keyword>
<dbReference type="AlphaFoldDB" id="A0A0S2W4L2"/>
<name>A0A0S2W4L2_9FIRM</name>
<organism evidence="1 2">
    <name type="scientific">Intestinimonas butyriciproducens</name>
    <dbReference type="NCBI Taxonomy" id="1297617"/>
    <lineage>
        <taxon>Bacteria</taxon>
        <taxon>Bacillati</taxon>
        <taxon>Bacillota</taxon>
        <taxon>Clostridia</taxon>
        <taxon>Eubacteriales</taxon>
        <taxon>Intestinimonas</taxon>
    </lineage>
</organism>
<protein>
    <submittedName>
        <fullName evidence="1">Uncharacterized protein</fullName>
    </submittedName>
</protein>
<dbReference type="RefSeq" id="WP_058117879.1">
    <property type="nucleotide sequence ID" value="NZ_CP011307.1"/>
</dbReference>
<dbReference type="Proteomes" id="UP000064844">
    <property type="component" value="Chromosome"/>
</dbReference>
<dbReference type="STRING" id="1297617.IB211_01921c"/>
<accession>A0A0S2W4L2</accession>
<reference evidence="2" key="2">
    <citation type="submission" date="2015-04" db="EMBL/GenBank/DDBJ databases">
        <title>A butyrogenic pathway from the amino acid lysine in a human gut commensal.</title>
        <authorList>
            <person name="de Vos W.M."/>
            <person name="Bui N.T.P."/>
            <person name="Plugge C.M."/>
            <person name="Ritari J."/>
        </authorList>
    </citation>
    <scope>NUCLEOTIDE SEQUENCE [LARGE SCALE GENOMIC DNA]</scope>
    <source>
        <strain evidence="2">AF211</strain>
    </source>
</reference>
<gene>
    <name evidence="1" type="ORF">IB211_01921c</name>
</gene>
<dbReference type="EMBL" id="CP011307">
    <property type="protein sequence ID" value="ALP94312.1"/>
    <property type="molecule type" value="Genomic_DNA"/>
</dbReference>
<evidence type="ECO:0000313" key="2">
    <source>
        <dbReference type="Proteomes" id="UP000064844"/>
    </source>
</evidence>
<proteinExistence type="predicted"/>
<reference evidence="1 2" key="1">
    <citation type="journal article" date="2015" name="Nat. Commun.">
        <title>Production of butyrate from lysine and the Amadori product fructoselysine by a human gut commensal.</title>
        <authorList>
            <person name="Bui T.P."/>
            <person name="Ritari J."/>
            <person name="Boeren S."/>
            <person name="de Waard P."/>
            <person name="Plugge C.M."/>
            <person name="de Vos W.M."/>
        </authorList>
    </citation>
    <scope>NUCLEOTIDE SEQUENCE [LARGE SCALE GENOMIC DNA]</scope>
    <source>
        <strain evidence="1 2">AF211</strain>
    </source>
</reference>
<evidence type="ECO:0000313" key="1">
    <source>
        <dbReference type="EMBL" id="ALP94312.1"/>
    </source>
</evidence>
<sequence>MKAVDITDQLPSIHIARMMYSYGKLDEMIGMGFDSPDEDFYCMFYELLSLTADAIWNDYDESYDVGKWYFSNRSMVEYYRLCRIYGRAHKLKRKDNPYMRDAERYVEGVMDLGCCGYGWRLNTGVKHEWASGIVFRTDCYFNGEYELLEALLCIQEWFTRAVIRLRGKLMEERVIRVPTLPAPAEKKDCTSTMLPAIQERTSTEAMEVMAV</sequence>